<feature type="transmembrane region" description="Helical" evidence="5">
    <location>
        <begin position="212"/>
        <end position="231"/>
    </location>
</feature>
<evidence type="ECO:0000313" key="7">
    <source>
        <dbReference type="EMBL" id="CBI09677.1"/>
    </source>
</evidence>
<feature type="transmembrane region" description="Helical" evidence="5">
    <location>
        <begin position="356"/>
        <end position="374"/>
    </location>
</feature>
<accession>E6QR06</accession>
<sequence>MGLLLLLGLTLLAGVTIDFAFDLIWNDQQRIEQIFLLGVTAVAAATIWRNTLSMMLISLPLLSRWMLGFGFTLGGISVALSTYPHFASLEWASLILLLILALLLGGQARLENVRFDRWAIRLVMALGVIIVLKIMAGYVAAVAEHLQIDSVTMFAGTFSNQRVFGQIASMAIPVLSFPLLSRKLPQVQRWGLLTLIALWWMLAILSGTRGTFLALFTSAGVLALAAGRPSYHLLKIQALTLSVGIVLFGILFWYIPHLLGLGTVLQNRLHDLTSLSGRQVLWSMAWHQIQSHPWLGIGPMHFATLRNIYGAHPHNAILQLAVEWGIPATLAFVIAATTGFLSLLSELRQPKTKPDPLLLCLAASLLATSTQAMVDGIIVIPYTQTWLVFIVGWTLGVYYRDTHDRIPSEPRTMRLFVPALTLFALFFLLQGVFPEILNRAETNQAFIQKGGLLIPRYWSLGWIPQP</sequence>
<reference evidence="7" key="1">
    <citation type="submission" date="2009-10" db="EMBL/GenBank/DDBJ databases">
        <title>Diversity of trophic interactions inside an arsenic-rich microbial ecosystem.</title>
        <authorList>
            <person name="Bertin P.N."/>
            <person name="Heinrich-Salmeron A."/>
            <person name="Pelletier E."/>
            <person name="Goulhen-Chollet F."/>
            <person name="Arsene-Ploetze F."/>
            <person name="Gallien S."/>
            <person name="Calteau A."/>
            <person name="Vallenet D."/>
            <person name="Casiot C."/>
            <person name="Chane-Woon-Ming B."/>
            <person name="Giloteaux L."/>
            <person name="Barakat M."/>
            <person name="Bonnefoy V."/>
            <person name="Bruneel O."/>
            <person name="Chandler M."/>
            <person name="Cleiss J."/>
            <person name="Duran R."/>
            <person name="Elbaz-Poulichet F."/>
            <person name="Fonknechten N."/>
            <person name="Lauga B."/>
            <person name="Mornico D."/>
            <person name="Ortet P."/>
            <person name="Schaeffer C."/>
            <person name="Siguier P."/>
            <person name="Alexander Thil Smith A."/>
            <person name="Van Dorsselaer A."/>
            <person name="Weissenbach J."/>
            <person name="Medigue C."/>
            <person name="Le Paslier D."/>
        </authorList>
    </citation>
    <scope>NUCLEOTIDE SEQUENCE</scope>
</reference>
<protein>
    <submittedName>
        <fullName evidence="7">Putative O-antigen polymerase</fullName>
    </submittedName>
</protein>
<feature type="transmembrane region" description="Helical" evidence="5">
    <location>
        <begin position="412"/>
        <end position="433"/>
    </location>
</feature>
<evidence type="ECO:0000259" key="6">
    <source>
        <dbReference type="Pfam" id="PF04932"/>
    </source>
</evidence>
<dbReference type="PANTHER" id="PTHR37422">
    <property type="entry name" value="TEICHURONIC ACID BIOSYNTHESIS PROTEIN TUAE"/>
    <property type="match status" value="1"/>
</dbReference>
<feature type="transmembrane region" description="Helical" evidence="5">
    <location>
        <begin position="324"/>
        <end position="344"/>
    </location>
</feature>
<feature type="transmembrane region" description="Helical" evidence="5">
    <location>
        <begin position="187"/>
        <end position="206"/>
    </location>
</feature>
<feature type="transmembrane region" description="Helical" evidence="5">
    <location>
        <begin position="380"/>
        <end position="400"/>
    </location>
</feature>
<feature type="transmembrane region" description="Helical" evidence="5">
    <location>
        <begin position="238"/>
        <end position="255"/>
    </location>
</feature>
<name>E6QR06_9ZZZZ</name>
<dbReference type="InterPro" id="IPR007016">
    <property type="entry name" value="O-antigen_ligase-rel_domated"/>
</dbReference>
<dbReference type="GO" id="GO:0016020">
    <property type="term" value="C:membrane"/>
    <property type="evidence" value="ECO:0007669"/>
    <property type="project" value="UniProtKB-SubCell"/>
</dbReference>
<keyword evidence="2 5" id="KW-0812">Transmembrane</keyword>
<keyword evidence="4 5" id="KW-0472">Membrane</keyword>
<feature type="transmembrane region" description="Helical" evidence="5">
    <location>
        <begin position="61"/>
        <end position="80"/>
    </location>
</feature>
<evidence type="ECO:0000256" key="3">
    <source>
        <dbReference type="ARBA" id="ARBA00022989"/>
    </source>
</evidence>
<evidence type="ECO:0000256" key="4">
    <source>
        <dbReference type="ARBA" id="ARBA00023136"/>
    </source>
</evidence>
<dbReference type="InterPro" id="IPR051533">
    <property type="entry name" value="WaaL-like"/>
</dbReference>
<comment type="subcellular location">
    <subcellularLocation>
        <location evidence="1">Membrane</location>
        <topology evidence="1">Multi-pass membrane protein</topology>
    </subcellularLocation>
</comment>
<evidence type="ECO:0000256" key="2">
    <source>
        <dbReference type="ARBA" id="ARBA00022692"/>
    </source>
</evidence>
<feature type="transmembrane region" description="Helical" evidence="5">
    <location>
        <begin position="30"/>
        <end position="49"/>
    </location>
</feature>
<keyword evidence="3 5" id="KW-1133">Transmembrane helix</keyword>
<evidence type="ECO:0000256" key="5">
    <source>
        <dbReference type="SAM" id="Phobius"/>
    </source>
</evidence>
<dbReference type="Pfam" id="PF04932">
    <property type="entry name" value="Wzy_C"/>
    <property type="match status" value="1"/>
</dbReference>
<proteinExistence type="predicted"/>
<dbReference type="PANTHER" id="PTHR37422:SF13">
    <property type="entry name" value="LIPOPOLYSACCHARIDE BIOSYNTHESIS PROTEIN PA4999-RELATED"/>
    <property type="match status" value="1"/>
</dbReference>
<gene>
    <name evidence="7" type="ORF">CARN7_0417</name>
</gene>
<dbReference type="EMBL" id="CABR01000045">
    <property type="protein sequence ID" value="CBI09677.1"/>
    <property type="molecule type" value="Genomic_DNA"/>
</dbReference>
<feature type="transmembrane region" description="Helical" evidence="5">
    <location>
        <begin position="86"/>
        <end position="106"/>
    </location>
</feature>
<feature type="domain" description="O-antigen ligase-related" evidence="6">
    <location>
        <begin position="197"/>
        <end position="333"/>
    </location>
</feature>
<comment type="caution">
    <text evidence="7">The sequence shown here is derived from an EMBL/GenBank/DDBJ whole genome shotgun (WGS) entry which is preliminary data.</text>
</comment>
<feature type="transmembrane region" description="Helical" evidence="5">
    <location>
        <begin position="118"/>
        <end position="143"/>
    </location>
</feature>
<evidence type="ECO:0000256" key="1">
    <source>
        <dbReference type="ARBA" id="ARBA00004141"/>
    </source>
</evidence>
<feature type="transmembrane region" description="Helical" evidence="5">
    <location>
        <begin position="163"/>
        <end position="180"/>
    </location>
</feature>
<dbReference type="AlphaFoldDB" id="E6QR06"/>
<organism evidence="7">
    <name type="scientific">mine drainage metagenome</name>
    <dbReference type="NCBI Taxonomy" id="410659"/>
    <lineage>
        <taxon>unclassified sequences</taxon>
        <taxon>metagenomes</taxon>
        <taxon>ecological metagenomes</taxon>
    </lineage>
</organism>